<gene>
    <name evidence="1" type="ORF">TM448A01565_0016</name>
    <name evidence="2" type="ORF">TM448B00508_0011</name>
</gene>
<dbReference type="EMBL" id="MT144169">
    <property type="protein sequence ID" value="QJA50025.1"/>
    <property type="molecule type" value="Genomic_DNA"/>
</dbReference>
<evidence type="ECO:0000313" key="2">
    <source>
        <dbReference type="EMBL" id="QJH95697.1"/>
    </source>
</evidence>
<protein>
    <submittedName>
        <fullName evidence="1">Uncharacterized protein</fullName>
    </submittedName>
</protein>
<proteinExistence type="predicted"/>
<accession>A0A6H1ZRW8</accession>
<dbReference type="EMBL" id="MT144627">
    <property type="protein sequence ID" value="QJH95697.1"/>
    <property type="molecule type" value="Genomic_DNA"/>
</dbReference>
<organism evidence="1">
    <name type="scientific">viral metagenome</name>
    <dbReference type="NCBI Taxonomy" id="1070528"/>
    <lineage>
        <taxon>unclassified sequences</taxon>
        <taxon>metagenomes</taxon>
        <taxon>organismal metagenomes</taxon>
    </lineage>
</organism>
<reference evidence="1" key="1">
    <citation type="submission" date="2020-03" db="EMBL/GenBank/DDBJ databases">
        <title>The deep terrestrial virosphere.</title>
        <authorList>
            <person name="Holmfeldt K."/>
            <person name="Nilsson E."/>
            <person name="Simone D."/>
            <person name="Lopez-Fernandez M."/>
            <person name="Wu X."/>
            <person name="de Brujin I."/>
            <person name="Lundin D."/>
            <person name="Andersson A."/>
            <person name="Bertilsson S."/>
            <person name="Dopson M."/>
        </authorList>
    </citation>
    <scope>NUCLEOTIDE SEQUENCE</scope>
    <source>
        <strain evidence="1">TM448A01565</strain>
        <strain evidence="2">TM448B00508</strain>
    </source>
</reference>
<dbReference type="AlphaFoldDB" id="A0A6H1ZRW8"/>
<sequence>MTQLTITRAVRLSPELSAHLNRVARKTGQKPSQIMRAALELYLPHLELQVQLAREVPLISTEV</sequence>
<evidence type="ECO:0000313" key="1">
    <source>
        <dbReference type="EMBL" id="QJA50025.1"/>
    </source>
</evidence>
<name>A0A6H1ZRW8_9ZZZZ</name>